<name>A0A0G4IX64_PLABS</name>
<sequence length="277" mass="31811">MLAREFRTASSTVLRRYHDRRFRALFGVSVDICVALWLHIQSHIVGNAIRPKHLLWALHFMKENPTEISGSSKWGVDPGTWSQHVQRVLRLLHRWLPALPWSLRNTGAINGVLTGIVDVTRVKIEKPALHPWEYYSKYDNFHALKFEVVVSAMKPHLIIWVSGPWKGAVSDITIARELLIPSLGEGERLMGDKGYAGEPAKIITPISGRDLTRDDRAFNRRHNSVRQVVERALQRVKRWKCLSETWRRDLGECEVAFHVICGITNFQFVRGEPLTVD</sequence>
<protein>
    <recommendedName>
        <fullName evidence="9">DDE Tnp4 domain-containing protein</fullName>
    </recommendedName>
</protein>
<keyword evidence="8" id="KW-0812">Transmembrane</keyword>
<evidence type="ECO:0000256" key="4">
    <source>
        <dbReference type="ARBA" id="ARBA00022722"/>
    </source>
</evidence>
<evidence type="ECO:0000256" key="3">
    <source>
        <dbReference type="ARBA" id="ARBA00006958"/>
    </source>
</evidence>
<dbReference type="OrthoDB" id="10020990at2759"/>
<feature type="transmembrane region" description="Helical" evidence="8">
    <location>
        <begin position="21"/>
        <end position="40"/>
    </location>
</feature>
<dbReference type="Proteomes" id="UP000039324">
    <property type="component" value="Unassembled WGS sequence"/>
</dbReference>
<keyword evidence="7" id="KW-0539">Nucleus</keyword>
<organism evidence="10 11">
    <name type="scientific">Plasmodiophora brassicae</name>
    <name type="common">Clubroot disease agent</name>
    <dbReference type="NCBI Taxonomy" id="37360"/>
    <lineage>
        <taxon>Eukaryota</taxon>
        <taxon>Sar</taxon>
        <taxon>Rhizaria</taxon>
        <taxon>Endomyxa</taxon>
        <taxon>Phytomyxea</taxon>
        <taxon>Plasmodiophorida</taxon>
        <taxon>Plasmodiophoridae</taxon>
        <taxon>Plasmodiophora</taxon>
    </lineage>
</organism>
<keyword evidence="8" id="KW-0472">Membrane</keyword>
<evidence type="ECO:0000256" key="5">
    <source>
        <dbReference type="ARBA" id="ARBA00022723"/>
    </source>
</evidence>
<dbReference type="AlphaFoldDB" id="A0A0G4IX64"/>
<proteinExistence type="inferred from homology"/>
<dbReference type="InterPro" id="IPR027806">
    <property type="entry name" value="HARBI1_dom"/>
</dbReference>
<dbReference type="EMBL" id="CDSF01000095">
    <property type="protein sequence ID" value="CEO99925.1"/>
    <property type="molecule type" value="Genomic_DNA"/>
</dbReference>
<feature type="domain" description="DDE Tnp4" evidence="9">
    <location>
        <begin position="117"/>
        <end position="265"/>
    </location>
</feature>
<evidence type="ECO:0000313" key="10">
    <source>
        <dbReference type="EMBL" id="CEO99925.1"/>
    </source>
</evidence>
<keyword evidence="4" id="KW-0540">Nuclease</keyword>
<gene>
    <name evidence="10" type="ORF">PBRA_007659</name>
</gene>
<dbReference type="OMA" id="HEQCHIN"/>
<reference evidence="10 11" key="1">
    <citation type="submission" date="2015-02" db="EMBL/GenBank/DDBJ databases">
        <authorList>
            <person name="Chooi Y.-H."/>
        </authorList>
    </citation>
    <scope>NUCLEOTIDE SEQUENCE [LARGE SCALE GENOMIC DNA]</scope>
    <source>
        <strain evidence="10">E3</strain>
    </source>
</reference>
<dbReference type="GO" id="GO:0046872">
    <property type="term" value="F:metal ion binding"/>
    <property type="evidence" value="ECO:0007669"/>
    <property type="project" value="UniProtKB-KW"/>
</dbReference>
<keyword evidence="11" id="KW-1185">Reference proteome</keyword>
<evidence type="ECO:0000259" key="9">
    <source>
        <dbReference type="Pfam" id="PF13359"/>
    </source>
</evidence>
<dbReference type="GO" id="GO:0016787">
    <property type="term" value="F:hydrolase activity"/>
    <property type="evidence" value="ECO:0007669"/>
    <property type="project" value="UniProtKB-KW"/>
</dbReference>
<comment type="cofactor">
    <cofactor evidence="1">
        <name>a divalent metal cation</name>
        <dbReference type="ChEBI" id="CHEBI:60240"/>
    </cofactor>
</comment>
<accession>A0A0G4IX64</accession>
<evidence type="ECO:0000256" key="6">
    <source>
        <dbReference type="ARBA" id="ARBA00022801"/>
    </source>
</evidence>
<evidence type="ECO:0000256" key="1">
    <source>
        <dbReference type="ARBA" id="ARBA00001968"/>
    </source>
</evidence>
<evidence type="ECO:0000256" key="2">
    <source>
        <dbReference type="ARBA" id="ARBA00004123"/>
    </source>
</evidence>
<dbReference type="GO" id="GO:0005634">
    <property type="term" value="C:nucleus"/>
    <property type="evidence" value="ECO:0007669"/>
    <property type="project" value="UniProtKB-SubCell"/>
</dbReference>
<dbReference type="PANTHER" id="PTHR22930:SF85">
    <property type="entry name" value="GH03217P-RELATED"/>
    <property type="match status" value="1"/>
</dbReference>
<evidence type="ECO:0000256" key="8">
    <source>
        <dbReference type="SAM" id="Phobius"/>
    </source>
</evidence>
<dbReference type="Pfam" id="PF13359">
    <property type="entry name" value="DDE_Tnp_4"/>
    <property type="match status" value="1"/>
</dbReference>
<keyword evidence="8" id="KW-1133">Transmembrane helix</keyword>
<dbReference type="GO" id="GO:0004518">
    <property type="term" value="F:nuclease activity"/>
    <property type="evidence" value="ECO:0007669"/>
    <property type="project" value="UniProtKB-KW"/>
</dbReference>
<dbReference type="PANTHER" id="PTHR22930">
    <property type="match status" value="1"/>
</dbReference>
<dbReference type="InterPro" id="IPR045249">
    <property type="entry name" value="HARBI1-like"/>
</dbReference>
<comment type="similarity">
    <text evidence="3">Belongs to the HARBI1 family.</text>
</comment>
<evidence type="ECO:0000256" key="7">
    <source>
        <dbReference type="ARBA" id="ARBA00023242"/>
    </source>
</evidence>
<keyword evidence="6" id="KW-0378">Hydrolase</keyword>
<comment type="subcellular location">
    <subcellularLocation>
        <location evidence="2">Nucleus</location>
    </subcellularLocation>
</comment>
<evidence type="ECO:0000313" key="11">
    <source>
        <dbReference type="Proteomes" id="UP000039324"/>
    </source>
</evidence>
<keyword evidence="5" id="KW-0479">Metal-binding</keyword>